<dbReference type="AlphaFoldDB" id="A0A6G0YI67"/>
<dbReference type="Proteomes" id="UP000478052">
    <property type="component" value="Unassembled WGS sequence"/>
</dbReference>
<dbReference type="EMBL" id="VUJU01003876">
    <property type="protein sequence ID" value="KAF0756365.1"/>
    <property type="molecule type" value="Genomic_DNA"/>
</dbReference>
<protein>
    <submittedName>
        <fullName evidence="1">Cilia-and flagella-associated protein 44-like</fullName>
    </submittedName>
</protein>
<organism evidence="1 2">
    <name type="scientific">Aphis craccivora</name>
    <name type="common">Cowpea aphid</name>
    <dbReference type="NCBI Taxonomy" id="307492"/>
    <lineage>
        <taxon>Eukaryota</taxon>
        <taxon>Metazoa</taxon>
        <taxon>Ecdysozoa</taxon>
        <taxon>Arthropoda</taxon>
        <taxon>Hexapoda</taxon>
        <taxon>Insecta</taxon>
        <taxon>Pterygota</taxon>
        <taxon>Neoptera</taxon>
        <taxon>Paraneoptera</taxon>
        <taxon>Hemiptera</taxon>
        <taxon>Sternorrhyncha</taxon>
        <taxon>Aphidomorpha</taxon>
        <taxon>Aphidoidea</taxon>
        <taxon>Aphididae</taxon>
        <taxon>Aphidini</taxon>
        <taxon>Aphis</taxon>
        <taxon>Aphis</taxon>
    </lineage>
</organism>
<evidence type="ECO:0000313" key="1">
    <source>
        <dbReference type="EMBL" id="KAF0756365.1"/>
    </source>
</evidence>
<dbReference type="OrthoDB" id="6597580at2759"/>
<proteinExistence type="predicted"/>
<keyword evidence="1" id="KW-0969">Cilium</keyword>
<keyword evidence="1" id="KW-0282">Flagellum</keyword>
<reference evidence="1 2" key="1">
    <citation type="submission" date="2019-08" db="EMBL/GenBank/DDBJ databases">
        <title>Whole genome of Aphis craccivora.</title>
        <authorList>
            <person name="Voronova N.V."/>
            <person name="Shulinski R.S."/>
            <person name="Bandarenka Y.V."/>
            <person name="Zhorov D.G."/>
            <person name="Warner D."/>
        </authorList>
    </citation>
    <scope>NUCLEOTIDE SEQUENCE [LARGE SCALE GENOMIC DNA]</scope>
    <source>
        <strain evidence="1">180601</strain>
        <tissue evidence="1">Whole Body</tissue>
    </source>
</reference>
<keyword evidence="2" id="KW-1185">Reference proteome</keyword>
<sequence>MYFQLLKEISNNNNLLHICCMQINENYQNNSNQFSSSSLSLIASILNNLQRPIVRRSDLYSVLCRIQFCLFLMIKKQLKLNDIYTTIVLNKSQISKAKSLKTSILLYGNVLQDLSKRTVELKREEKDIIKTLKKEKLCAKKDRIEIAKMENILKNIKIAIKDEMVKKFKTEMDWKFLDQMEMTIIDYMIINSKTDARDTKKRFIRELKILENKIFSQQNIYNTTVFGYRPRKNYGILVWRLPISILKSQKLNILKISNL</sequence>
<keyword evidence="1" id="KW-0966">Cell projection</keyword>
<evidence type="ECO:0000313" key="2">
    <source>
        <dbReference type="Proteomes" id="UP000478052"/>
    </source>
</evidence>
<comment type="caution">
    <text evidence="1">The sequence shown here is derived from an EMBL/GenBank/DDBJ whole genome shotgun (WGS) entry which is preliminary data.</text>
</comment>
<name>A0A6G0YI67_APHCR</name>
<gene>
    <name evidence="1" type="ORF">FWK35_00009438</name>
</gene>
<accession>A0A6G0YI67</accession>